<keyword evidence="2" id="KW-0378">Hydrolase</keyword>
<evidence type="ECO:0000256" key="1">
    <source>
        <dbReference type="ARBA" id="ARBA00022722"/>
    </source>
</evidence>
<keyword evidence="3 6" id="KW-0269">Exonuclease</keyword>
<reference evidence="6 7" key="1">
    <citation type="submission" date="2021-03" db="EMBL/GenBank/DDBJ databases">
        <title>Complete genome of Polaribacter_sp.G4M1.</title>
        <authorList>
            <person name="Jeong S.W."/>
            <person name="Bae J.W."/>
        </authorList>
    </citation>
    <scope>NUCLEOTIDE SEQUENCE [LARGE SCALE GENOMIC DNA]</scope>
    <source>
        <strain evidence="6 7">G4M1</strain>
    </source>
</reference>
<keyword evidence="7" id="KW-1185">Reference proteome</keyword>
<evidence type="ECO:0000256" key="3">
    <source>
        <dbReference type="ARBA" id="ARBA00022839"/>
    </source>
</evidence>
<dbReference type="EMBL" id="CP071795">
    <property type="protein sequence ID" value="QTD39190.1"/>
    <property type="molecule type" value="Genomic_DNA"/>
</dbReference>
<evidence type="ECO:0000256" key="2">
    <source>
        <dbReference type="ARBA" id="ARBA00022801"/>
    </source>
</evidence>
<sequence>MSKNKLIDKIIVIDLEATCWEVDGDYQKEHSEIIEVGVCELSVTTGEITKSIGILVKPEHSEISPFCTQLTSITPKMIEEEGVSLTEACNILMKEYQSEYYQFAGYGAYDQRFFREQCKKKNIFYPMHHSYTNVKVALSKKLGIRRGLGMDKALQKLNIPLEGTHHRGVDDAKNIAKILRWTLNN</sequence>
<dbReference type="InterPro" id="IPR013520">
    <property type="entry name" value="Ribonucl_H"/>
</dbReference>
<feature type="domain" description="Exonuclease" evidence="4">
    <location>
        <begin position="9"/>
        <end position="185"/>
    </location>
</feature>
<evidence type="ECO:0000313" key="5">
    <source>
        <dbReference type="EMBL" id="QTD39020.1"/>
    </source>
</evidence>
<protein>
    <submittedName>
        <fullName evidence="6">Exonuclease domain-containing protein</fullName>
    </submittedName>
</protein>
<evidence type="ECO:0000313" key="7">
    <source>
        <dbReference type="Proteomes" id="UP000663935"/>
    </source>
</evidence>
<dbReference type="SUPFAM" id="SSF53098">
    <property type="entry name" value="Ribonuclease H-like"/>
    <property type="match status" value="1"/>
</dbReference>
<dbReference type="GO" id="GO:0004527">
    <property type="term" value="F:exonuclease activity"/>
    <property type="evidence" value="ECO:0007669"/>
    <property type="project" value="UniProtKB-KW"/>
</dbReference>
<dbReference type="Proteomes" id="UP000663935">
    <property type="component" value="Chromosome"/>
</dbReference>
<keyword evidence="1" id="KW-0540">Nuclease</keyword>
<dbReference type="CDD" id="cd06133">
    <property type="entry name" value="ERI-1_3'hExo_like"/>
    <property type="match status" value="1"/>
</dbReference>
<dbReference type="EMBL" id="CP071795">
    <property type="protein sequence ID" value="QTD39020.1"/>
    <property type="molecule type" value="Genomic_DNA"/>
</dbReference>
<name>A0ABX7SY53_9FLAO</name>
<dbReference type="InterPro" id="IPR012337">
    <property type="entry name" value="RNaseH-like_sf"/>
</dbReference>
<organism evidence="6 7">
    <name type="scientific">Polaribacter batillariae</name>
    <dbReference type="NCBI Taxonomy" id="2808900"/>
    <lineage>
        <taxon>Bacteria</taxon>
        <taxon>Pseudomonadati</taxon>
        <taxon>Bacteroidota</taxon>
        <taxon>Flavobacteriia</taxon>
        <taxon>Flavobacteriales</taxon>
        <taxon>Flavobacteriaceae</taxon>
    </lineage>
</organism>
<dbReference type="InterPro" id="IPR051274">
    <property type="entry name" value="3-5_Exoribonuclease"/>
</dbReference>
<dbReference type="PANTHER" id="PTHR23044:SF61">
    <property type="entry name" value="3'-5' EXORIBONUCLEASE 1-RELATED"/>
    <property type="match status" value="1"/>
</dbReference>
<dbReference type="SMART" id="SM00479">
    <property type="entry name" value="EXOIII"/>
    <property type="match status" value="1"/>
</dbReference>
<dbReference type="InterPro" id="IPR047201">
    <property type="entry name" value="ERI-1_3'hExo-like"/>
</dbReference>
<dbReference type="Pfam" id="PF00929">
    <property type="entry name" value="RNase_T"/>
    <property type="match status" value="1"/>
</dbReference>
<evidence type="ECO:0000313" key="6">
    <source>
        <dbReference type="EMBL" id="QTD39190.1"/>
    </source>
</evidence>
<dbReference type="Gene3D" id="3.30.420.10">
    <property type="entry name" value="Ribonuclease H-like superfamily/Ribonuclease H"/>
    <property type="match status" value="1"/>
</dbReference>
<gene>
    <name evidence="5" type="ORF">JL193_07160</name>
    <name evidence="6" type="ORF">JL193_08110</name>
</gene>
<accession>A0ABX7SY53</accession>
<proteinExistence type="predicted"/>
<dbReference type="PANTHER" id="PTHR23044">
    <property type="entry name" value="3'-5' EXONUCLEASE ERI1-RELATED"/>
    <property type="match status" value="1"/>
</dbReference>
<evidence type="ECO:0000259" key="4">
    <source>
        <dbReference type="SMART" id="SM00479"/>
    </source>
</evidence>
<dbReference type="RefSeq" id="WP_207973131.1">
    <property type="nucleotide sequence ID" value="NZ_CP071795.1"/>
</dbReference>
<dbReference type="InterPro" id="IPR036397">
    <property type="entry name" value="RNaseH_sf"/>
</dbReference>